<feature type="transmembrane region" description="Helical" evidence="6">
    <location>
        <begin position="199"/>
        <end position="218"/>
    </location>
</feature>
<evidence type="ECO:0000256" key="3">
    <source>
        <dbReference type="ARBA" id="ARBA00022692"/>
    </source>
</evidence>
<dbReference type="GO" id="GO:0005886">
    <property type="term" value="C:plasma membrane"/>
    <property type="evidence" value="ECO:0007669"/>
    <property type="project" value="UniProtKB-SubCell"/>
</dbReference>
<evidence type="ECO:0000256" key="6">
    <source>
        <dbReference type="SAM" id="Phobius"/>
    </source>
</evidence>
<evidence type="ECO:0000256" key="4">
    <source>
        <dbReference type="ARBA" id="ARBA00022989"/>
    </source>
</evidence>
<accession>A0A9D1D6K0</accession>
<dbReference type="AlphaFoldDB" id="A0A9D1D6K0"/>
<dbReference type="Pfam" id="PF02653">
    <property type="entry name" value="BPD_transp_2"/>
    <property type="match status" value="1"/>
</dbReference>
<feature type="transmembrane region" description="Helical" evidence="6">
    <location>
        <begin position="153"/>
        <end position="169"/>
    </location>
</feature>
<name>A0A9D1D6K0_9FIRM</name>
<feature type="transmembrane region" description="Helical" evidence="6">
    <location>
        <begin position="61"/>
        <end position="82"/>
    </location>
</feature>
<sequence>MNWSLILNLLNMTVEASIPYLLITIGGVFVARAGVFNISMEGCTEFSAFAGIIMAFISGKVWVGVVSALGLAIALNSLFYLFTVKLKGNLSVVGTGINLMAQCIPPCILQAFYSSRSNLVATSVVDPATMRVDVPVLRNIPILSDIFNRQTRITYLTFFVVAILIVVMYRTKFGTYVRVTGENASAAKSVGIKTDRIKFICLVISAVTCALAGLNLSVEQLGMYTINMSANRGFICLSAINCGRKDPEKACVYALLFGFVRALQTVVNNFVPSAISSLLGILPYVTILVVLVIVEAPNARKNHLRIFREV</sequence>
<evidence type="ECO:0000256" key="5">
    <source>
        <dbReference type="ARBA" id="ARBA00023136"/>
    </source>
</evidence>
<dbReference type="Proteomes" id="UP000824258">
    <property type="component" value="Unassembled WGS sequence"/>
</dbReference>
<organism evidence="7 8">
    <name type="scientific">Candidatus Avoscillospira stercoripullorum</name>
    <dbReference type="NCBI Taxonomy" id="2840709"/>
    <lineage>
        <taxon>Bacteria</taxon>
        <taxon>Bacillati</taxon>
        <taxon>Bacillota</taxon>
        <taxon>Clostridia</taxon>
        <taxon>Eubacteriales</taxon>
        <taxon>Oscillospiraceae</taxon>
        <taxon>Oscillospiraceae incertae sedis</taxon>
        <taxon>Candidatus Avoscillospira</taxon>
    </lineage>
</organism>
<evidence type="ECO:0000313" key="8">
    <source>
        <dbReference type="Proteomes" id="UP000824258"/>
    </source>
</evidence>
<comment type="caution">
    <text evidence="7">The sequence shown here is derived from an EMBL/GenBank/DDBJ whole genome shotgun (WGS) entry which is preliminary data.</text>
</comment>
<keyword evidence="4 6" id="KW-1133">Transmembrane helix</keyword>
<proteinExistence type="predicted"/>
<evidence type="ECO:0000256" key="2">
    <source>
        <dbReference type="ARBA" id="ARBA00022475"/>
    </source>
</evidence>
<keyword evidence="5 6" id="KW-0472">Membrane</keyword>
<evidence type="ECO:0000256" key="1">
    <source>
        <dbReference type="ARBA" id="ARBA00004651"/>
    </source>
</evidence>
<comment type="subcellular location">
    <subcellularLocation>
        <location evidence="1">Cell membrane</location>
        <topology evidence="1">Multi-pass membrane protein</topology>
    </subcellularLocation>
</comment>
<protein>
    <submittedName>
        <fullName evidence="7">ABC transporter permease</fullName>
    </submittedName>
</protein>
<gene>
    <name evidence="7" type="ORF">IAA70_01490</name>
</gene>
<dbReference type="GO" id="GO:0022857">
    <property type="term" value="F:transmembrane transporter activity"/>
    <property type="evidence" value="ECO:0007669"/>
    <property type="project" value="InterPro"/>
</dbReference>
<reference evidence="7" key="2">
    <citation type="journal article" date="2021" name="PeerJ">
        <title>Extensive microbial diversity within the chicken gut microbiome revealed by metagenomics and culture.</title>
        <authorList>
            <person name="Gilroy R."/>
            <person name="Ravi A."/>
            <person name="Getino M."/>
            <person name="Pursley I."/>
            <person name="Horton D.L."/>
            <person name="Alikhan N.F."/>
            <person name="Baker D."/>
            <person name="Gharbi K."/>
            <person name="Hall N."/>
            <person name="Watson M."/>
            <person name="Adriaenssens E.M."/>
            <person name="Foster-Nyarko E."/>
            <person name="Jarju S."/>
            <person name="Secka A."/>
            <person name="Antonio M."/>
            <person name="Oren A."/>
            <person name="Chaudhuri R.R."/>
            <person name="La Ragione R."/>
            <person name="Hildebrand F."/>
            <person name="Pallen M.J."/>
        </authorList>
    </citation>
    <scope>NUCLEOTIDE SEQUENCE</scope>
    <source>
        <strain evidence="7">ChiHjej9B8-7071</strain>
    </source>
</reference>
<dbReference type="EMBL" id="DVGD01000043">
    <property type="protein sequence ID" value="HIR09057.1"/>
    <property type="molecule type" value="Genomic_DNA"/>
</dbReference>
<reference evidence="7" key="1">
    <citation type="submission" date="2020-10" db="EMBL/GenBank/DDBJ databases">
        <authorList>
            <person name="Gilroy R."/>
        </authorList>
    </citation>
    <scope>NUCLEOTIDE SEQUENCE</scope>
    <source>
        <strain evidence="7">ChiHjej9B8-7071</strain>
    </source>
</reference>
<feature type="transmembrane region" description="Helical" evidence="6">
    <location>
        <begin position="273"/>
        <end position="294"/>
    </location>
</feature>
<dbReference type="CDD" id="cd06580">
    <property type="entry name" value="TM_PBP1_transp_TpRbsC_like"/>
    <property type="match status" value="1"/>
</dbReference>
<dbReference type="PANTHER" id="PTHR43370">
    <property type="entry name" value="SUGAR ABC TRANSPORTER INTEGRAL MEMBRANE PROTEIN-RELATED"/>
    <property type="match status" value="1"/>
</dbReference>
<keyword evidence="3 6" id="KW-0812">Transmembrane</keyword>
<evidence type="ECO:0000313" key="7">
    <source>
        <dbReference type="EMBL" id="HIR09057.1"/>
    </source>
</evidence>
<keyword evidence="2" id="KW-1003">Cell membrane</keyword>
<dbReference type="InterPro" id="IPR001851">
    <property type="entry name" value="ABC_transp_permease"/>
</dbReference>
<dbReference type="PANTHER" id="PTHR43370:SF1">
    <property type="entry name" value="GUANOSINE ABC TRANSPORTER PERMEASE PROTEIN NUPQ"/>
    <property type="match status" value="1"/>
</dbReference>